<dbReference type="EMBL" id="JANPWB010000005">
    <property type="protein sequence ID" value="KAJ1187564.1"/>
    <property type="molecule type" value="Genomic_DNA"/>
</dbReference>
<gene>
    <name evidence="1" type="ORF">NDU88_004339</name>
</gene>
<accession>A0AAV7UEW3</accession>
<keyword evidence="2" id="KW-1185">Reference proteome</keyword>
<protein>
    <submittedName>
        <fullName evidence="1">Uncharacterized protein</fullName>
    </submittedName>
</protein>
<evidence type="ECO:0000313" key="2">
    <source>
        <dbReference type="Proteomes" id="UP001066276"/>
    </source>
</evidence>
<evidence type="ECO:0000313" key="1">
    <source>
        <dbReference type="EMBL" id="KAJ1187564.1"/>
    </source>
</evidence>
<sequence>MSNRVNDHVERLDEVERWVSDIEDGHLALADAQRQLEKSVSVLQVYIRGVSISKHAGVLRSIRGWLQKLESELADRDRAHVAPADVSILGQIKMKLEEYNELTQDEVTHLGKYATARVYGGGERLSTTLTAFTRRGRDVNEVMSVMDDQGILVFGTPQVAEQFPAYYTDLHLSQILCNEQATTEYLEHITTKWLTEAQRERLMVPLRPVENAATLKDMPSGKAPGSDVLMLLFIKFIRINSSLI</sequence>
<organism evidence="1 2">
    <name type="scientific">Pleurodeles waltl</name>
    <name type="common">Iberian ribbed newt</name>
    <dbReference type="NCBI Taxonomy" id="8319"/>
    <lineage>
        <taxon>Eukaryota</taxon>
        <taxon>Metazoa</taxon>
        <taxon>Chordata</taxon>
        <taxon>Craniata</taxon>
        <taxon>Vertebrata</taxon>
        <taxon>Euteleostomi</taxon>
        <taxon>Amphibia</taxon>
        <taxon>Batrachia</taxon>
        <taxon>Caudata</taxon>
        <taxon>Salamandroidea</taxon>
        <taxon>Salamandridae</taxon>
        <taxon>Pleurodelinae</taxon>
        <taxon>Pleurodeles</taxon>
    </lineage>
</organism>
<comment type="caution">
    <text evidence="1">The sequence shown here is derived from an EMBL/GenBank/DDBJ whole genome shotgun (WGS) entry which is preliminary data.</text>
</comment>
<dbReference type="Proteomes" id="UP001066276">
    <property type="component" value="Chromosome 3_1"/>
</dbReference>
<proteinExistence type="predicted"/>
<dbReference type="AlphaFoldDB" id="A0AAV7UEW3"/>
<name>A0AAV7UEW3_PLEWA</name>
<reference evidence="1" key="1">
    <citation type="journal article" date="2022" name="bioRxiv">
        <title>Sequencing and chromosome-scale assembly of the giantPleurodeles waltlgenome.</title>
        <authorList>
            <person name="Brown T."/>
            <person name="Elewa A."/>
            <person name="Iarovenko S."/>
            <person name="Subramanian E."/>
            <person name="Araus A.J."/>
            <person name="Petzold A."/>
            <person name="Susuki M."/>
            <person name="Suzuki K.-i.T."/>
            <person name="Hayashi T."/>
            <person name="Toyoda A."/>
            <person name="Oliveira C."/>
            <person name="Osipova E."/>
            <person name="Leigh N.D."/>
            <person name="Simon A."/>
            <person name="Yun M.H."/>
        </authorList>
    </citation>
    <scope>NUCLEOTIDE SEQUENCE</scope>
    <source>
        <strain evidence="1">20211129_DDA</strain>
        <tissue evidence="1">Liver</tissue>
    </source>
</reference>